<dbReference type="PANTHER" id="PTHR43124">
    <property type="entry name" value="PURINE EFFLUX PUMP PBUE"/>
    <property type="match status" value="1"/>
</dbReference>
<evidence type="ECO:0000313" key="9">
    <source>
        <dbReference type="Proteomes" id="UP000319263"/>
    </source>
</evidence>
<evidence type="ECO:0000256" key="2">
    <source>
        <dbReference type="ARBA" id="ARBA00022475"/>
    </source>
</evidence>
<dbReference type="Pfam" id="PF07690">
    <property type="entry name" value="MFS_1"/>
    <property type="match status" value="1"/>
</dbReference>
<proteinExistence type="predicted"/>
<protein>
    <submittedName>
        <fullName evidence="8">MFS transporter</fullName>
    </submittedName>
</protein>
<keyword evidence="9" id="KW-1185">Reference proteome</keyword>
<organism evidence="8 9">
    <name type="scientific">Microlunatus elymi</name>
    <dbReference type="NCBI Taxonomy" id="2596828"/>
    <lineage>
        <taxon>Bacteria</taxon>
        <taxon>Bacillati</taxon>
        <taxon>Actinomycetota</taxon>
        <taxon>Actinomycetes</taxon>
        <taxon>Propionibacteriales</taxon>
        <taxon>Propionibacteriaceae</taxon>
        <taxon>Microlunatus</taxon>
    </lineage>
</organism>
<feature type="transmembrane region" description="Helical" evidence="6">
    <location>
        <begin position="373"/>
        <end position="391"/>
    </location>
</feature>
<feature type="transmembrane region" description="Helical" evidence="6">
    <location>
        <begin position="254"/>
        <end position="273"/>
    </location>
</feature>
<dbReference type="CDD" id="cd17324">
    <property type="entry name" value="MFS_NepI_like"/>
    <property type="match status" value="1"/>
</dbReference>
<reference evidence="8 9" key="1">
    <citation type="submission" date="2019-07" db="EMBL/GenBank/DDBJ databases">
        <title>Microlunatus dokdonensis sp. nov. isolated from the rhizospheric soil of the wild plant Elymus tsukushiensis.</title>
        <authorList>
            <person name="Ghim S.-Y."/>
            <person name="Hwang Y.-J."/>
            <person name="Son J.-S."/>
            <person name="Shin J.-H."/>
        </authorList>
    </citation>
    <scope>NUCLEOTIDE SEQUENCE [LARGE SCALE GENOMIC DNA]</scope>
    <source>
        <strain evidence="8 9">KUDC0627</strain>
    </source>
</reference>
<feature type="transmembrane region" description="Helical" evidence="6">
    <location>
        <begin position="59"/>
        <end position="79"/>
    </location>
</feature>
<dbReference type="Gene3D" id="1.20.1250.20">
    <property type="entry name" value="MFS general substrate transporter like domains"/>
    <property type="match status" value="2"/>
</dbReference>
<accession>A0A516PUJ9</accession>
<feature type="transmembrane region" description="Helical" evidence="6">
    <location>
        <begin position="150"/>
        <end position="169"/>
    </location>
</feature>
<dbReference type="SUPFAM" id="SSF103473">
    <property type="entry name" value="MFS general substrate transporter"/>
    <property type="match status" value="1"/>
</dbReference>
<dbReference type="InterPro" id="IPR036259">
    <property type="entry name" value="MFS_trans_sf"/>
</dbReference>
<evidence type="ECO:0000256" key="5">
    <source>
        <dbReference type="ARBA" id="ARBA00023136"/>
    </source>
</evidence>
<keyword evidence="3 6" id="KW-0812">Transmembrane</keyword>
<dbReference type="PROSITE" id="PS50850">
    <property type="entry name" value="MFS"/>
    <property type="match status" value="1"/>
</dbReference>
<feature type="transmembrane region" description="Helical" evidence="6">
    <location>
        <begin position="344"/>
        <end position="367"/>
    </location>
</feature>
<dbReference type="GO" id="GO:0022857">
    <property type="term" value="F:transmembrane transporter activity"/>
    <property type="evidence" value="ECO:0007669"/>
    <property type="project" value="InterPro"/>
</dbReference>
<evidence type="ECO:0000313" key="8">
    <source>
        <dbReference type="EMBL" id="QDP94832.1"/>
    </source>
</evidence>
<sequence length="398" mass="40730">MVDTQSVTGGDELAQRPNVSAVGPALAVLALAVFAAVTTEVLPIGLLPTISRELHISTSVAGLLVSTYAVMVMLTAVPLTLLTRRIPGRRLLLIGIGSFAVSNLICAFAPTVVVLGVGRALGGMTHAIFFSICIGYSARLVHPSQTGRALALVSAGVAAGLILGAPAATGLGNAVGWRAAFGVLVILMLVVLILLARTLPPAEPRSVADSGRPSGRRRDAAAVMLANALAYVGQYGFYTYVAVLLLQSGAQTSWVAPVLFLFGGFGLFGIWLASRSLDARPRRTALMILLVSGVGMLAVAVGFPSLPLVIIFGVIWNAAFGPAPSLFQSTAIRTNAISPELSGAWLNVSANVGIAAGSALGGVVLGAVGIGNLAWLSSIPILLAAAVVVFARRAFPAR</sequence>
<feature type="transmembrane region" description="Helical" evidence="6">
    <location>
        <begin position="25"/>
        <end position="47"/>
    </location>
</feature>
<name>A0A516PUJ9_9ACTN</name>
<feature type="transmembrane region" description="Helical" evidence="6">
    <location>
        <begin position="220"/>
        <end position="242"/>
    </location>
</feature>
<dbReference type="InterPro" id="IPR020846">
    <property type="entry name" value="MFS_dom"/>
</dbReference>
<evidence type="ECO:0000256" key="6">
    <source>
        <dbReference type="SAM" id="Phobius"/>
    </source>
</evidence>
<dbReference type="PANTHER" id="PTHR43124:SF5">
    <property type="entry name" value="PURINE RIBONUCLEOSIDE EFFLUX PUMP NEPI"/>
    <property type="match status" value="1"/>
</dbReference>
<dbReference type="RefSeq" id="WP_143984820.1">
    <property type="nucleotide sequence ID" value="NZ_CP041692.1"/>
</dbReference>
<feature type="transmembrane region" description="Helical" evidence="6">
    <location>
        <begin position="309"/>
        <end position="332"/>
    </location>
</feature>
<feature type="transmembrane region" description="Helical" evidence="6">
    <location>
        <begin position="120"/>
        <end position="138"/>
    </location>
</feature>
<evidence type="ECO:0000256" key="3">
    <source>
        <dbReference type="ARBA" id="ARBA00022692"/>
    </source>
</evidence>
<dbReference type="GO" id="GO:0005886">
    <property type="term" value="C:plasma membrane"/>
    <property type="evidence" value="ECO:0007669"/>
    <property type="project" value="UniProtKB-SubCell"/>
</dbReference>
<keyword evidence="4 6" id="KW-1133">Transmembrane helix</keyword>
<evidence type="ECO:0000259" key="7">
    <source>
        <dbReference type="PROSITE" id="PS50850"/>
    </source>
</evidence>
<dbReference type="KEGG" id="mik:FOE78_01870"/>
<feature type="transmembrane region" description="Helical" evidence="6">
    <location>
        <begin position="175"/>
        <end position="199"/>
    </location>
</feature>
<dbReference type="Proteomes" id="UP000319263">
    <property type="component" value="Chromosome"/>
</dbReference>
<feature type="transmembrane region" description="Helical" evidence="6">
    <location>
        <begin position="91"/>
        <end position="114"/>
    </location>
</feature>
<keyword evidence="5 6" id="KW-0472">Membrane</keyword>
<evidence type="ECO:0000256" key="1">
    <source>
        <dbReference type="ARBA" id="ARBA00004651"/>
    </source>
</evidence>
<dbReference type="InterPro" id="IPR050189">
    <property type="entry name" value="MFS_Efflux_Transporters"/>
</dbReference>
<feature type="transmembrane region" description="Helical" evidence="6">
    <location>
        <begin position="285"/>
        <end position="303"/>
    </location>
</feature>
<dbReference type="EMBL" id="CP041692">
    <property type="protein sequence ID" value="QDP94832.1"/>
    <property type="molecule type" value="Genomic_DNA"/>
</dbReference>
<dbReference type="OrthoDB" id="9814237at2"/>
<evidence type="ECO:0000256" key="4">
    <source>
        <dbReference type="ARBA" id="ARBA00022989"/>
    </source>
</evidence>
<gene>
    <name evidence="8" type="ORF">FOE78_01870</name>
</gene>
<keyword evidence="2" id="KW-1003">Cell membrane</keyword>
<dbReference type="InterPro" id="IPR011701">
    <property type="entry name" value="MFS"/>
</dbReference>
<comment type="subcellular location">
    <subcellularLocation>
        <location evidence="1">Cell membrane</location>
        <topology evidence="1">Multi-pass membrane protein</topology>
    </subcellularLocation>
</comment>
<feature type="domain" description="Major facilitator superfamily (MFS) profile" evidence="7">
    <location>
        <begin position="25"/>
        <end position="396"/>
    </location>
</feature>
<dbReference type="AlphaFoldDB" id="A0A516PUJ9"/>